<sequence>MFDFLYRLFGRGQRIRQMDHIETDEVFPLHFLDRGTFIRKLVMSYTFQYDDVLDPQMLHDSLAKLLAIGGWRKLGGRLRLNANGNIELHTPRTFTAERPPVMFTHLNFDLPIGDHPLASRLPKMAEGISSIHKGYDRFNSLTLPRTLPDDIHHYLTTDVPLTSLHIVSFTDATLVTISRPHTVTDAMGMAVLIKAWSDVLAGRLDRVPTLHGTKDDVLESVGTASDKNAQVPFVLQDKHMKGWTMLVFVIRFTWDKLTNPRIQPRTVALPASFVSQLRQNAEREISSNAKPNTPTFFSDGDLLMAWFCRFIALSRSVDKPASISYAFDLRGRLDGTIIPGDSYVQNLALTCFTWLPTPIGSIGEIALSIRQTIARQTTPSQARSLMKLTKDTSEITRHSPLFGTSNAMFMGASNWTKIGLREAANFAPAVISSTYKTTAPGAPPVSVTRPGSCVSYWGGPVGKSTKIFRDFFFIYGKDNSGTYWIEGYLRPETWNLIREELEQEV</sequence>
<name>A0A8T9CJY3_9HELO</name>
<keyword evidence="3" id="KW-1185">Reference proteome</keyword>
<protein>
    <submittedName>
        <fullName evidence="2">Transcriptional regulator</fullName>
    </submittedName>
</protein>
<comment type="caution">
    <text evidence="2">The sequence shown here is derived from an EMBL/GenBank/DDBJ whole genome shotgun (WGS) entry which is preliminary data.</text>
</comment>
<dbReference type="AlphaFoldDB" id="A0A8T9CJY3"/>
<organism evidence="2 3">
    <name type="scientific">Lachnellula suecica</name>
    <dbReference type="NCBI Taxonomy" id="602035"/>
    <lineage>
        <taxon>Eukaryota</taxon>
        <taxon>Fungi</taxon>
        <taxon>Dikarya</taxon>
        <taxon>Ascomycota</taxon>
        <taxon>Pezizomycotina</taxon>
        <taxon>Leotiomycetes</taxon>
        <taxon>Helotiales</taxon>
        <taxon>Lachnaceae</taxon>
        <taxon>Lachnellula</taxon>
    </lineage>
</organism>
<dbReference type="InterPro" id="IPR023213">
    <property type="entry name" value="CAT-like_dom_sf"/>
</dbReference>
<reference evidence="2 3" key="1">
    <citation type="submission" date="2018-05" db="EMBL/GenBank/DDBJ databases">
        <title>Genome sequencing and assembly of the regulated plant pathogen Lachnellula willkommii and related sister species for the development of diagnostic species identification markers.</title>
        <authorList>
            <person name="Giroux E."/>
            <person name="Bilodeau G."/>
        </authorList>
    </citation>
    <scope>NUCLEOTIDE SEQUENCE [LARGE SCALE GENOMIC DNA]</scope>
    <source>
        <strain evidence="2 3">CBS 268.59</strain>
    </source>
</reference>
<dbReference type="EMBL" id="QGMK01000241">
    <property type="protein sequence ID" value="TVY83043.1"/>
    <property type="molecule type" value="Genomic_DNA"/>
</dbReference>
<dbReference type="Proteomes" id="UP000469558">
    <property type="component" value="Unassembled WGS sequence"/>
</dbReference>
<evidence type="ECO:0000313" key="2">
    <source>
        <dbReference type="EMBL" id="TVY83043.1"/>
    </source>
</evidence>
<dbReference type="Gene3D" id="3.30.559.10">
    <property type="entry name" value="Chloramphenicol acetyltransferase-like domain"/>
    <property type="match status" value="2"/>
</dbReference>
<gene>
    <name evidence="2" type="primary">sdnM_4</name>
    <name evidence="2" type="ORF">LSUE1_G003664</name>
</gene>
<keyword evidence="1" id="KW-0808">Transferase</keyword>
<proteinExistence type="predicted"/>
<dbReference type="PANTHER" id="PTHR31642:SF310">
    <property type="entry name" value="FATTY ALCOHOL:CAFFEOYL-COA ACYLTRANSFERASE"/>
    <property type="match status" value="1"/>
</dbReference>
<dbReference type="OrthoDB" id="21502at2759"/>
<dbReference type="Pfam" id="PF02458">
    <property type="entry name" value="Transferase"/>
    <property type="match status" value="1"/>
</dbReference>
<dbReference type="GO" id="GO:0016747">
    <property type="term" value="F:acyltransferase activity, transferring groups other than amino-acyl groups"/>
    <property type="evidence" value="ECO:0007669"/>
    <property type="project" value="TreeGrafter"/>
</dbReference>
<accession>A0A8T9CJY3</accession>
<evidence type="ECO:0000256" key="1">
    <source>
        <dbReference type="ARBA" id="ARBA00022679"/>
    </source>
</evidence>
<dbReference type="InterPro" id="IPR050317">
    <property type="entry name" value="Plant_Fungal_Acyltransferase"/>
</dbReference>
<evidence type="ECO:0000313" key="3">
    <source>
        <dbReference type="Proteomes" id="UP000469558"/>
    </source>
</evidence>
<dbReference type="PANTHER" id="PTHR31642">
    <property type="entry name" value="TRICHOTHECENE 3-O-ACETYLTRANSFERASE"/>
    <property type="match status" value="1"/>
</dbReference>